<sequence>MRLCGSLQTLAHVDMCTDRTGSFCNPANGIIRWLLLKLTHANGSC</sequence>
<organism evidence="1 2">
    <name type="scientific">Rubroshorea leprosula</name>
    <dbReference type="NCBI Taxonomy" id="152421"/>
    <lineage>
        <taxon>Eukaryota</taxon>
        <taxon>Viridiplantae</taxon>
        <taxon>Streptophyta</taxon>
        <taxon>Embryophyta</taxon>
        <taxon>Tracheophyta</taxon>
        <taxon>Spermatophyta</taxon>
        <taxon>Magnoliopsida</taxon>
        <taxon>eudicotyledons</taxon>
        <taxon>Gunneridae</taxon>
        <taxon>Pentapetalae</taxon>
        <taxon>rosids</taxon>
        <taxon>malvids</taxon>
        <taxon>Malvales</taxon>
        <taxon>Dipterocarpaceae</taxon>
        <taxon>Rubroshorea</taxon>
    </lineage>
</organism>
<dbReference type="AlphaFoldDB" id="A0AAV5JGR5"/>
<dbReference type="Proteomes" id="UP001054252">
    <property type="component" value="Unassembled WGS sequence"/>
</dbReference>
<gene>
    <name evidence="1" type="ORF">SLEP1_g22896</name>
</gene>
<proteinExistence type="predicted"/>
<name>A0AAV5JGR5_9ROSI</name>
<accession>A0AAV5JGR5</accession>
<reference evidence="1 2" key="1">
    <citation type="journal article" date="2021" name="Commun. Biol.">
        <title>The genome of Shorea leprosula (Dipterocarpaceae) highlights the ecological relevance of drought in aseasonal tropical rainforests.</title>
        <authorList>
            <person name="Ng K.K.S."/>
            <person name="Kobayashi M.J."/>
            <person name="Fawcett J.A."/>
            <person name="Hatakeyama M."/>
            <person name="Paape T."/>
            <person name="Ng C.H."/>
            <person name="Ang C.C."/>
            <person name="Tnah L.H."/>
            <person name="Lee C.T."/>
            <person name="Nishiyama T."/>
            <person name="Sese J."/>
            <person name="O'Brien M.J."/>
            <person name="Copetti D."/>
            <person name="Mohd Noor M.I."/>
            <person name="Ong R.C."/>
            <person name="Putra M."/>
            <person name="Sireger I.Z."/>
            <person name="Indrioko S."/>
            <person name="Kosugi Y."/>
            <person name="Izuno A."/>
            <person name="Isagi Y."/>
            <person name="Lee S.L."/>
            <person name="Shimizu K.K."/>
        </authorList>
    </citation>
    <scope>NUCLEOTIDE SEQUENCE [LARGE SCALE GENOMIC DNA]</scope>
    <source>
        <strain evidence="1">214</strain>
    </source>
</reference>
<comment type="caution">
    <text evidence="1">The sequence shown here is derived from an EMBL/GenBank/DDBJ whole genome shotgun (WGS) entry which is preliminary data.</text>
</comment>
<protein>
    <submittedName>
        <fullName evidence="1">Uncharacterized protein</fullName>
    </submittedName>
</protein>
<evidence type="ECO:0000313" key="1">
    <source>
        <dbReference type="EMBL" id="GKV11656.1"/>
    </source>
</evidence>
<keyword evidence="2" id="KW-1185">Reference proteome</keyword>
<dbReference type="EMBL" id="BPVZ01000034">
    <property type="protein sequence ID" value="GKV11656.1"/>
    <property type="molecule type" value="Genomic_DNA"/>
</dbReference>
<evidence type="ECO:0000313" key="2">
    <source>
        <dbReference type="Proteomes" id="UP001054252"/>
    </source>
</evidence>